<organism evidence="1 2">
    <name type="scientific">Sclerotinia sclerotiorum (strain ATCC 18683 / 1980 / Ss-1)</name>
    <name type="common">White mold</name>
    <name type="synonym">Whetzelinia sclerotiorum</name>
    <dbReference type="NCBI Taxonomy" id="665079"/>
    <lineage>
        <taxon>Eukaryota</taxon>
        <taxon>Fungi</taxon>
        <taxon>Dikarya</taxon>
        <taxon>Ascomycota</taxon>
        <taxon>Pezizomycotina</taxon>
        <taxon>Leotiomycetes</taxon>
        <taxon>Helotiales</taxon>
        <taxon>Sclerotiniaceae</taxon>
        <taxon>Sclerotinia</taxon>
    </lineage>
</organism>
<evidence type="ECO:0000313" key="1">
    <source>
        <dbReference type="EMBL" id="EDO04497.1"/>
    </source>
</evidence>
<name>A7ENT1_SCLS1</name>
<proteinExistence type="predicted"/>
<dbReference type="Proteomes" id="UP000001312">
    <property type="component" value="Unassembled WGS sequence"/>
</dbReference>
<dbReference type="RefSeq" id="XP_001591534.1">
    <property type="nucleotide sequence ID" value="XM_001591484.1"/>
</dbReference>
<accession>A7ENT1</accession>
<protein>
    <submittedName>
        <fullName evidence="1">Uncharacterized protein</fullName>
    </submittedName>
</protein>
<dbReference type="HOGENOM" id="CLU_2575296_0_0_1"/>
<reference evidence="2" key="1">
    <citation type="journal article" date="2011" name="PLoS Genet.">
        <title>Genomic analysis of the necrotrophic fungal pathogens Sclerotinia sclerotiorum and Botrytis cinerea.</title>
        <authorList>
            <person name="Amselem J."/>
            <person name="Cuomo C.A."/>
            <person name="van Kan J.A."/>
            <person name="Viaud M."/>
            <person name="Benito E.P."/>
            <person name="Couloux A."/>
            <person name="Coutinho P.M."/>
            <person name="de Vries R.P."/>
            <person name="Dyer P.S."/>
            <person name="Fillinger S."/>
            <person name="Fournier E."/>
            <person name="Gout L."/>
            <person name="Hahn M."/>
            <person name="Kohn L."/>
            <person name="Lapalu N."/>
            <person name="Plummer K.M."/>
            <person name="Pradier J.M."/>
            <person name="Quevillon E."/>
            <person name="Sharon A."/>
            <person name="Simon A."/>
            <person name="ten Have A."/>
            <person name="Tudzynski B."/>
            <person name="Tudzynski P."/>
            <person name="Wincker P."/>
            <person name="Andrew M."/>
            <person name="Anthouard V."/>
            <person name="Beever R.E."/>
            <person name="Beffa R."/>
            <person name="Benoit I."/>
            <person name="Bouzid O."/>
            <person name="Brault B."/>
            <person name="Chen Z."/>
            <person name="Choquer M."/>
            <person name="Collemare J."/>
            <person name="Cotton P."/>
            <person name="Danchin E.G."/>
            <person name="Da Silva C."/>
            <person name="Gautier A."/>
            <person name="Giraud C."/>
            <person name="Giraud T."/>
            <person name="Gonzalez C."/>
            <person name="Grossetete S."/>
            <person name="Guldener U."/>
            <person name="Henrissat B."/>
            <person name="Howlett B.J."/>
            <person name="Kodira C."/>
            <person name="Kretschmer M."/>
            <person name="Lappartient A."/>
            <person name="Leroch M."/>
            <person name="Levis C."/>
            <person name="Mauceli E."/>
            <person name="Neuveglise C."/>
            <person name="Oeser B."/>
            <person name="Pearson M."/>
            <person name="Poulain J."/>
            <person name="Poussereau N."/>
            <person name="Quesneville H."/>
            <person name="Rascle C."/>
            <person name="Schumacher J."/>
            <person name="Segurens B."/>
            <person name="Sexton A."/>
            <person name="Silva E."/>
            <person name="Sirven C."/>
            <person name="Soanes D.M."/>
            <person name="Talbot N.J."/>
            <person name="Templeton M."/>
            <person name="Yandava C."/>
            <person name="Yarden O."/>
            <person name="Zeng Q."/>
            <person name="Rollins J.A."/>
            <person name="Lebrun M.H."/>
            <person name="Dickman M."/>
        </authorList>
    </citation>
    <scope>NUCLEOTIDE SEQUENCE [LARGE SCALE GENOMIC DNA]</scope>
    <source>
        <strain evidence="2">ATCC 18683 / 1980 / Ss-1</strain>
    </source>
</reference>
<dbReference type="GeneID" id="5487637"/>
<sequence>MGFFLGDHFEAYVAVESSSRDQKKKFPDMMCIEEKSTTSIQSKGDGINYIDDYLRVKFVLYGGFEQSPDTMNTTDSCSGVD</sequence>
<dbReference type="InParanoid" id="A7ENT1"/>
<dbReference type="KEGG" id="ssl:SS1G_06980"/>
<keyword evidence="2" id="KW-1185">Reference proteome</keyword>
<dbReference type="AlphaFoldDB" id="A7ENT1"/>
<dbReference type="EMBL" id="CH476629">
    <property type="protein sequence ID" value="EDO04497.1"/>
    <property type="molecule type" value="Genomic_DNA"/>
</dbReference>
<evidence type="ECO:0000313" key="2">
    <source>
        <dbReference type="Proteomes" id="UP000001312"/>
    </source>
</evidence>
<gene>
    <name evidence="1" type="ORF">SS1G_06980</name>
</gene>